<dbReference type="Gene3D" id="2.60.120.10">
    <property type="entry name" value="Jelly Rolls"/>
    <property type="match status" value="1"/>
</dbReference>
<dbReference type="Proteomes" id="UP000198596">
    <property type="component" value="Unassembled WGS sequence"/>
</dbReference>
<proteinExistence type="predicted"/>
<evidence type="ECO:0000313" key="1">
    <source>
        <dbReference type="EMBL" id="SFE69271.1"/>
    </source>
</evidence>
<name>A0A1I2CLV5_9FLAO</name>
<dbReference type="STRING" id="935223.SAMN04488131_103110"/>
<gene>
    <name evidence="1" type="ORF">SAMN04488131_103110</name>
</gene>
<dbReference type="EMBL" id="FONQ01000003">
    <property type="protein sequence ID" value="SFE69271.1"/>
    <property type="molecule type" value="Genomic_DNA"/>
</dbReference>
<dbReference type="RefSeq" id="WP_091203623.1">
    <property type="nucleotide sequence ID" value="NZ_FONQ01000003.1"/>
</dbReference>
<evidence type="ECO:0000313" key="2">
    <source>
        <dbReference type="Proteomes" id="UP000198596"/>
    </source>
</evidence>
<dbReference type="SUPFAM" id="SSF51182">
    <property type="entry name" value="RmlC-like cupins"/>
    <property type="match status" value="1"/>
</dbReference>
<dbReference type="InterPro" id="IPR011051">
    <property type="entry name" value="RmlC_Cupin_sf"/>
</dbReference>
<dbReference type="AlphaFoldDB" id="A0A1I2CLV5"/>
<accession>A0A1I2CLV5</accession>
<dbReference type="OrthoDB" id="826649at2"/>
<keyword evidence="2" id="KW-1185">Reference proteome</keyword>
<dbReference type="InterPro" id="IPR014710">
    <property type="entry name" value="RmlC-like_jellyroll"/>
</dbReference>
<protein>
    <submittedName>
        <fullName evidence="1">WxcM-like, C-terminal</fullName>
    </submittedName>
</protein>
<sequence>MIPTIKKGDRHTDLRGTLFYNNDFDLSAIKRMYVIENHSTDFVRAWQGHQIEQRWFSVIKGSFRIQLIAIDHWKKPSIDLEQLTYIVDSEKLDVLHVPSGYVSSIQSLEQGSKLLVLSDYLLGAIQDEYRYEVDYFV</sequence>
<reference evidence="2" key="1">
    <citation type="submission" date="2016-10" db="EMBL/GenBank/DDBJ databases">
        <authorList>
            <person name="Varghese N."/>
            <person name="Submissions S."/>
        </authorList>
    </citation>
    <scope>NUCLEOTIDE SEQUENCE [LARGE SCALE GENOMIC DNA]</scope>
    <source>
        <strain evidence="2">CGMCC 1.9227</strain>
    </source>
</reference>
<organism evidence="1 2">
    <name type="scientific">Flavobacterium xueshanense</name>
    <dbReference type="NCBI Taxonomy" id="935223"/>
    <lineage>
        <taxon>Bacteria</taxon>
        <taxon>Pseudomonadati</taxon>
        <taxon>Bacteroidota</taxon>
        <taxon>Flavobacteriia</taxon>
        <taxon>Flavobacteriales</taxon>
        <taxon>Flavobacteriaceae</taxon>
        <taxon>Flavobacterium</taxon>
    </lineage>
</organism>